<dbReference type="FunFam" id="3.30.1490.20:FF:000001">
    <property type="entry name" value="Carbamoyl-phosphate synthase large chain"/>
    <property type="match status" value="1"/>
</dbReference>
<dbReference type="Proteomes" id="UP000244811">
    <property type="component" value="Chromosome 2"/>
</dbReference>
<dbReference type="Gene3D" id="3.40.50.1380">
    <property type="entry name" value="Methylglyoxal synthase-like domain"/>
    <property type="match status" value="1"/>
</dbReference>
<dbReference type="InterPro" id="IPR016185">
    <property type="entry name" value="PreATP-grasp_dom_sf"/>
</dbReference>
<dbReference type="InterPro" id="IPR005483">
    <property type="entry name" value="CPSase_dom"/>
</dbReference>
<dbReference type="SUPFAM" id="SSF48108">
    <property type="entry name" value="Carbamoyl phosphate synthetase, large subunit connection domain"/>
    <property type="match status" value="2"/>
</dbReference>
<dbReference type="SMART" id="SM01097">
    <property type="entry name" value="CPSase_sm_chain"/>
    <property type="match status" value="1"/>
</dbReference>
<dbReference type="NCBIfam" id="TIGR01369">
    <property type="entry name" value="CPSaseII_lrg"/>
    <property type="match status" value="1"/>
</dbReference>
<dbReference type="GO" id="GO:0005737">
    <property type="term" value="C:cytoplasm"/>
    <property type="evidence" value="ECO:0007669"/>
    <property type="project" value="TreeGrafter"/>
</dbReference>
<dbReference type="Gene3D" id="3.40.50.880">
    <property type="match status" value="1"/>
</dbReference>
<evidence type="ECO:0000256" key="6">
    <source>
        <dbReference type="ARBA" id="ARBA00047359"/>
    </source>
</evidence>
<dbReference type="InterPro" id="IPR058047">
    <property type="entry name" value="CPSase_preATP-grasp"/>
</dbReference>
<gene>
    <name evidence="8" type="ORF">MACK_001062</name>
</gene>
<dbReference type="Pfam" id="PF02787">
    <property type="entry name" value="CPSase_L_D3"/>
    <property type="match status" value="1"/>
</dbReference>
<feature type="domain" description="Carbamoyl phosphate synthase ATP-binding" evidence="7">
    <location>
        <begin position="1466"/>
        <end position="1473"/>
    </location>
</feature>
<evidence type="ECO:0000313" key="9">
    <source>
        <dbReference type="Proteomes" id="UP000244811"/>
    </source>
</evidence>
<dbReference type="InterPro" id="IPR036480">
    <property type="entry name" value="CarbP_synth_ssu_N_sf"/>
</dbReference>
<dbReference type="SUPFAM" id="SSF52335">
    <property type="entry name" value="Methylglyoxal synthase-like"/>
    <property type="match status" value="1"/>
</dbReference>
<dbReference type="PRINTS" id="PR00098">
    <property type="entry name" value="CPSASE"/>
</dbReference>
<dbReference type="GO" id="GO:0004088">
    <property type="term" value="F:carbamoyl-phosphate synthase (glutamine-hydrolyzing) activity"/>
    <property type="evidence" value="ECO:0007669"/>
    <property type="project" value="UniProtKB-EC"/>
</dbReference>
<protein>
    <submittedName>
        <fullName evidence="8">Carbamoyl phosphate synthase II</fullName>
        <ecNumber evidence="8">6.3.5.5</ecNumber>
    </submittedName>
</protein>
<keyword evidence="1 8" id="KW-0436">Ligase</keyword>
<dbReference type="Pfam" id="PF00988">
    <property type="entry name" value="CPSase_sm_chain"/>
    <property type="match status" value="1"/>
</dbReference>
<dbReference type="GO" id="GO:0006541">
    <property type="term" value="P:glutamine metabolic process"/>
    <property type="evidence" value="ECO:0007669"/>
    <property type="project" value="TreeGrafter"/>
</dbReference>
<dbReference type="InterPro" id="IPR013815">
    <property type="entry name" value="ATP_grasp_subdomain_1"/>
</dbReference>
<dbReference type="FunFam" id="3.30.470.20:FF:000001">
    <property type="entry name" value="Carbamoyl-phosphate synthase large chain"/>
    <property type="match status" value="1"/>
</dbReference>
<organism evidence="8 9">
    <name type="scientific">Theileria orientalis</name>
    <dbReference type="NCBI Taxonomy" id="68886"/>
    <lineage>
        <taxon>Eukaryota</taxon>
        <taxon>Sar</taxon>
        <taxon>Alveolata</taxon>
        <taxon>Apicomplexa</taxon>
        <taxon>Aconoidasida</taxon>
        <taxon>Piroplasmida</taxon>
        <taxon>Theileriidae</taxon>
        <taxon>Theileria</taxon>
    </lineage>
</organism>
<dbReference type="InterPro" id="IPR036914">
    <property type="entry name" value="MGS-like_dom_sf"/>
</dbReference>
<dbReference type="PRINTS" id="PR00099">
    <property type="entry name" value="CPSGATASE"/>
</dbReference>
<dbReference type="Pfam" id="PF00117">
    <property type="entry name" value="GATase"/>
    <property type="match status" value="1"/>
</dbReference>
<dbReference type="FunFam" id="3.40.50.20:FF:000001">
    <property type="entry name" value="Carbamoyl-phosphate synthase large chain"/>
    <property type="match status" value="1"/>
</dbReference>
<evidence type="ECO:0000256" key="4">
    <source>
        <dbReference type="ARBA" id="ARBA00022741"/>
    </source>
</evidence>
<dbReference type="Gene3D" id="3.30.1490.20">
    <property type="entry name" value="ATP-grasp fold, A domain"/>
    <property type="match status" value="1"/>
</dbReference>
<dbReference type="SUPFAM" id="SSF52021">
    <property type="entry name" value="Carbamoyl phosphate synthetase, small subunit N-terminal domain"/>
    <property type="match status" value="1"/>
</dbReference>
<keyword evidence="2" id="KW-0479">Metal-binding</keyword>
<accession>A0A976MCC7</accession>
<dbReference type="Pfam" id="PF02786">
    <property type="entry name" value="CPSase_L_D2"/>
    <property type="match status" value="2"/>
</dbReference>
<dbReference type="NCBIfam" id="NF003671">
    <property type="entry name" value="PRK05294.1"/>
    <property type="match status" value="1"/>
</dbReference>
<dbReference type="InterPro" id="IPR005479">
    <property type="entry name" value="CPAse_ATP-bd"/>
</dbReference>
<evidence type="ECO:0000256" key="3">
    <source>
        <dbReference type="ARBA" id="ARBA00022737"/>
    </source>
</evidence>
<evidence type="ECO:0000259" key="7">
    <source>
        <dbReference type="PROSITE" id="PS00867"/>
    </source>
</evidence>
<dbReference type="GO" id="GO:0005524">
    <property type="term" value="F:ATP binding"/>
    <property type="evidence" value="ECO:0007669"/>
    <property type="project" value="UniProtKB-KW"/>
</dbReference>
<sequence length="1754" mass="195401">MSANVSWRPNDHYGPPATLLLEDGRVFHGYSFGYDGGSSHDVASNVTTNQNGDLETSGEVVFSTSMLGYAESVTDANYAGQILVLTYPEIGNIGVPSHVLDEYGLLKFFESNHTYLRGLVVCNYSFKPSHWLAVETFSTFLKTKKVLAIACVDTRALTKHLTTYGTTLGKIILHKTPLYQRPNGVNAPGSPTLQVLNGLHGSAGPNSMSSLVRLGNMYKDLMLPGTFFDPSTKRLDELLPTLPTHYYTFFPHPTPTNTFSRVVVRYKFDLTELTKVIGDLKRVDFHKLYLNNVDFTNHTTALAGLSDSLNVMSESLTGLSESLDGLAARMEGLKLLVVVNFGLKNSILRSLLNNCPNNVRVLVVPYNCDFSVFDYDGLFLGNGPGNPNNYTEVVKVVRKVLAKGKPIFGVCLGNLLLGLAGGYKCVKMHKGNYGANQPCIDLRTYKCYATSQSHRYMLVKDPNQGASRWCTLFENANDNSVEGLVNLDFPYFSVQFHPGSNPLHFRHPDGGEWKTYDLDTSFLYRDFFTCLMKRTLIPIHIRVMSSHIRCKRILLLSSGGLSIGQAGEFDYSGSQAIKALKESDAKIILVNPNIATVQTSKGMAHVTYFLPITFEYVKQIIEKEKPDGIMCAFGGQTGLNVGIELYEKKVLEDNNCEILGTSIKTIIDTEDRFLFNKKMTEIGERCAPSKECKSVEECVETAKKLGYPVLVRGNFELGGFGSGFADNETELLLIVNRMFGSNRGKTSTKDVCVHVDKSLKGWKEIEFEVLRDGNDNCVCAASMENFDPLGVHTGDSIVVAPAQTLNAGECSHLRQVAFNVVRHLDLVGECNIQFAVNPHKFEYFIVELNARLSRSSALASKATGYPLAYMAAKIALGYDLVQMRNSITLITTACFEPSLDYLVVKMPRWDLRKFENADNRIGSSMKSVGEVMAIGRTFEEVIQKSLRMVSESKLGFDAGNCSKLGLVEIKNLLENPTPDRMHAIYRAFELGLTVEEVNSLTWIDNWFLHRLYNIYEWSNKLKGRKLSEVTYDEMFHYKVLGFSDKQMAKFLAASPGGSTGTSSFEGAHRSACAAEVKPDLTNSREVSGRVDGVVDEEDSCETEDNVRRHRLNLGVSAKVKIIDTLAAEYPVVTNYCYLTYNSVEHDILPLNYKLMSGPTSPGSNRTSVSTKFDDGTPHSKTQLSVKSSIVVLGCGAYRIGSSIEFDWSAVGCIKTLRKLGHSAIIVNCNPETVSTDFDVSDRLYFEELSVEMVNEIYRFESPNGIILSVGGQTANNLALKLDELGLNILGTPVSSIDKCECRNKFSNICDLLGIDQPSWEEFTCVNAAKRFCEKVGFPVLARPSYVLSGASMKVILSHKELETYLGTSAVVNRKHPVVISKFIQNAKEIEMDCVSKDGEIINYAISEHVENAGVHSGDATLILPAQNIFVDTHRRIKNITQKLAKHLKISGPFNVQFMCKKNKIKVIECNLRASRTFPFISSTFNVDFIELSTKVMVGVPVRRENIQLMDLDYVAVKMPLFSFDRLYPSDPLLGVEMKSTGEIAAFGDTKYEAFLKAMTASGMRIPEKGVLLSLGSRVNKFIFSRKIKGLLSLGLDVYATEGTYDYIKQMWESEHQFFLSTTNDEFYKGLQGITDDFIDDEFDFEVKKLGQFRKVHKPPTPMPKCSDATAENEEVFRLISEKKVDMFINVSDSVNSMYTTSGYVMRRAFVDSKLSLITSSKLAILLIDSLMYRRTRLDRGKEFILVKSHQDYLS</sequence>
<dbReference type="Gene3D" id="3.50.30.20">
    <property type="entry name" value="Carbamoyl-phosphate synthase small subunit, N-terminal domain"/>
    <property type="match status" value="1"/>
</dbReference>
<dbReference type="Gene3D" id="3.40.50.20">
    <property type="match status" value="2"/>
</dbReference>
<dbReference type="InterPro" id="IPR017926">
    <property type="entry name" value="GATASE"/>
</dbReference>
<dbReference type="SMART" id="SM01096">
    <property type="entry name" value="CPSase_L_D3"/>
    <property type="match status" value="1"/>
</dbReference>
<keyword evidence="5" id="KW-0067">ATP-binding</keyword>
<dbReference type="SUPFAM" id="SSF56059">
    <property type="entry name" value="Glutathione synthetase ATP-binding domain-like"/>
    <property type="match status" value="2"/>
</dbReference>
<dbReference type="PANTHER" id="PTHR11405:SF5">
    <property type="entry name" value="CAD PROTEIN"/>
    <property type="match status" value="1"/>
</dbReference>
<dbReference type="PROSITE" id="PS00867">
    <property type="entry name" value="CPSASE_2"/>
    <property type="match status" value="1"/>
</dbReference>
<evidence type="ECO:0000256" key="2">
    <source>
        <dbReference type="ARBA" id="ARBA00022723"/>
    </source>
</evidence>
<evidence type="ECO:0000313" key="8">
    <source>
        <dbReference type="EMBL" id="UKK01709.2"/>
    </source>
</evidence>
<dbReference type="InterPro" id="IPR036897">
    <property type="entry name" value="CarbamoylP_synth_lsu_oligo_sf"/>
</dbReference>
<dbReference type="InterPro" id="IPR006275">
    <property type="entry name" value="CPSase_lsu"/>
</dbReference>
<dbReference type="Pfam" id="PF25596">
    <property type="entry name" value="CPSase_L_D1"/>
    <property type="match status" value="2"/>
</dbReference>
<dbReference type="FunFam" id="3.40.50.20:FF:000002">
    <property type="entry name" value="Carbamoyl-phosphate synthase large chain"/>
    <property type="match status" value="1"/>
</dbReference>
<dbReference type="EC" id="6.3.5.5" evidence="8"/>
<dbReference type="EMBL" id="CP056071">
    <property type="protein sequence ID" value="UKK01709.2"/>
    <property type="molecule type" value="Genomic_DNA"/>
</dbReference>
<dbReference type="FunFam" id="3.30.470.20:FF:000051">
    <property type="entry name" value="Carbamoyl phosphate synthetase II"/>
    <property type="match status" value="1"/>
</dbReference>
<keyword evidence="3" id="KW-0677">Repeat</keyword>
<dbReference type="SUPFAM" id="SSF52440">
    <property type="entry name" value="PreATP-grasp domain"/>
    <property type="match status" value="2"/>
</dbReference>
<dbReference type="PRINTS" id="PR00096">
    <property type="entry name" value="GATASE"/>
</dbReference>
<dbReference type="PANTHER" id="PTHR11405">
    <property type="entry name" value="CARBAMOYLTRANSFERASE FAMILY MEMBER"/>
    <property type="match status" value="1"/>
</dbReference>
<dbReference type="GO" id="GO:0004087">
    <property type="term" value="F:carbamoyl-phosphate synthase (ammonia) activity"/>
    <property type="evidence" value="ECO:0007669"/>
    <property type="project" value="UniProtKB-EC"/>
</dbReference>
<evidence type="ECO:0000256" key="1">
    <source>
        <dbReference type="ARBA" id="ARBA00022598"/>
    </source>
</evidence>
<reference evidence="8" key="1">
    <citation type="submission" date="2022-07" db="EMBL/GenBank/DDBJ databases">
        <title>Evaluation of T. orientalis genome assembly methods using nanopore sequencing and analysis of variation between genomes.</title>
        <authorList>
            <person name="Yam J."/>
            <person name="Micallef M.L."/>
            <person name="Liu M."/>
            <person name="Djordjevic S.P."/>
            <person name="Bogema D.R."/>
            <person name="Jenkins C."/>
        </authorList>
    </citation>
    <scope>NUCLEOTIDE SEQUENCE</scope>
    <source>
        <strain evidence="8">Goon Nure</strain>
    </source>
</reference>
<evidence type="ECO:0000256" key="5">
    <source>
        <dbReference type="ARBA" id="ARBA00022840"/>
    </source>
</evidence>
<proteinExistence type="predicted"/>
<dbReference type="InterPro" id="IPR002474">
    <property type="entry name" value="CarbamoylP_synth_ssu_N"/>
</dbReference>
<keyword evidence="4" id="KW-0547">Nucleotide-binding</keyword>
<dbReference type="InterPro" id="IPR029062">
    <property type="entry name" value="Class_I_gatase-like"/>
</dbReference>
<dbReference type="Gene3D" id="1.10.1030.10">
    <property type="entry name" value="Carbamoyl-phosphate synthetase, large subunit oligomerisation domain"/>
    <property type="match status" value="1"/>
</dbReference>
<dbReference type="InterPro" id="IPR005480">
    <property type="entry name" value="CPSase_lsu_oligo"/>
</dbReference>
<dbReference type="GO" id="GO:0046872">
    <property type="term" value="F:metal ion binding"/>
    <property type="evidence" value="ECO:0007669"/>
    <property type="project" value="UniProtKB-KW"/>
</dbReference>
<name>A0A976MCC7_THEOR</name>
<dbReference type="Gene3D" id="3.30.470.20">
    <property type="entry name" value="ATP-grasp fold, B domain"/>
    <property type="match status" value="2"/>
</dbReference>
<comment type="catalytic activity">
    <reaction evidence="6">
        <text>hydrogencarbonate + NH4(+) + 2 ATP = carbamoyl phosphate + 2 ADP + phosphate + 2 H(+)</text>
        <dbReference type="Rhea" id="RHEA:18029"/>
        <dbReference type="ChEBI" id="CHEBI:15378"/>
        <dbReference type="ChEBI" id="CHEBI:17544"/>
        <dbReference type="ChEBI" id="CHEBI:28938"/>
        <dbReference type="ChEBI" id="CHEBI:30616"/>
        <dbReference type="ChEBI" id="CHEBI:43474"/>
        <dbReference type="ChEBI" id="CHEBI:58228"/>
        <dbReference type="ChEBI" id="CHEBI:456216"/>
        <dbReference type="EC" id="6.3.4.16"/>
    </reaction>
</comment>
<dbReference type="SUPFAM" id="SSF52317">
    <property type="entry name" value="Class I glutamine amidotransferase-like"/>
    <property type="match status" value="1"/>
</dbReference>